<name>A0A0A9FHC5_ARUDO</name>
<organism evidence="1">
    <name type="scientific">Arundo donax</name>
    <name type="common">Giant reed</name>
    <name type="synonym">Donax arundinaceus</name>
    <dbReference type="NCBI Taxonomy" id="35708"/>
    <lineage>
        <taxon>Eukaryota</taxon>
        <taxon>Viridiplantae</taxon>
        <taxon>Streptophyta</taxon>
        <taxon>Embryophyta</taxon>
        <taxon>Tracheophyta</taxon>
        <taxon>Spermatophyta</taxon>
        <taxon>Magnoliopsida</taxon>
        <taxon>Liliopsida</taxon>
        <taxon>Poales</taxon>
        <taxon>Poaceae</taxon>
        <taxon>PACMAD clade</taxon>
        <taxon>Arundinoideae</taxon>
        <taxon>Arundineae</taxon>
        <taxon>Arundo</taxon>
    </lineage>
</organism>
<reference evidence="1" key="1">
    <citation type="submission" date="2014-09" db="EMBL/GenBank/DDBJ databases">
        <authorList>
            <person name="Magalhaes I.L.F."/>
            <person name="Oliveira U."/>
            <person name="Santos F.R."/>
            <person name="Vidigal T.H.D.A."/>
            <person name="Brescovit A.D."/>
            <person name="Santos A.J."/>
        </authorList>
    </citation>
    <scope>NUCLEOTIDE SEQUENCE</scope>
    <source>
        <tissue evidence="1">Shoot tissue taken approximately 20 cm above the soil surface</tissue>
    </source>
</reference>
<sequence>MISSHNTLMLFRTNEHPWLPNIFLRCRTVHLFFLSALQS</sequence>
<dbReference type="EMBL" id="GBRH01186144">
    <property type="protein sequence ID" value="JAE11752.1"/>
    <property type="molecule type" value="Transcribed_RNA"/>
</dbReference>
<accession>A0A0A9FHC5</accession>
<reference evidence="1" key="2">
    <citation type="journal article" date="2015" name="Data Brief">
        <title>Shoot transcriptome of the giant reed, Arundo donax.</title>
        <authorList>
            <person name="Barrero R.A."/>
            <person name="Guerrero F.D."/>
            <person name="Moolhuijzen P."/>
            <person name="Goolsby J.A."/>
            <person name="Tidwell J."/>
            <person name="Bellgard S.E."/>
            <person name="Bellgard M.I."/>
        </authorList>
    </citation>
    <scope>NUCLEOTIDE SEQUENCE</scope>
    <source>
        <tissue evidence="1">Shoot tissue taken approximately 20 cm above the soil surface</tissue>
    </source>
</reference>
<evidence type="ECO:0000313" key="1">
    <source>
        <dbReference type="EMBL" id="JAE11752.1"/>
    </source>
</evidence>
<dbReference type="AlphaFoldDB" id="A0A0A9FHC5"/>
<protein>
    <submittedName>
        <fullName evidence="1">Uncharacterized protein</fullName>
    </submittedName>
</protein>
<proteinExistence type="predicted"/>